<feature type="non-terminal residue" evidence="1">
    <location>
        <position position="1"/>
    </location>
</feature>
<dbReference type="InterPro" id="IPR024079">
    <property type="entry name" value="MetalloPept_cat_dom_sf"/>
</dbReference>
<reference evidence="1" key="1">
    <citation type="journal article" date="2015" name="Nature">
        <title>Complex archaea that bridge the gap between prokaryotes and eukaryotes.</title>
        <authorList>
            <person name="Spang A."/>
            <person name="Saw J.H."/>
            <person name="Jorgensen S.L."/>
            <person name="Zaremba-Niedzwiedzka K."/>
            <person name="Martijn J."/>
            <person name="Lind A.E."/>
            <person name="van Eijk R."/>
            <person name="Schleper C."/>
            <person name="Guy L."/>
            <person name="Ettema T.J."/>
        </authorList>
    </citation>
    <scope>NUCLEOTIDE SEQUENCE</scope>
</reference>
<organism evidence="1">
    <name type="scientific">marine sediment metagenome</name>
    <dbReference type="NCBI Taxonomy" id="412755"/>
    <lineage>
        <taxon>unclassified sequences</taxon>
        <taxon>metagenomes</taxon>
        <taxon>ecological metagenomes</taxon>
    </lineage>
</organism>
<dbReference type="SUPFAM" id="SSF55486">
    <property type="entry name" value="Metalloproteases ('zincins'), catalytic domain"/>
    <property type="match status" value="1"/>
</dbReference>
<evidence type="ECO:0000313" key="1">
    <source>
        <dbReference type="EMBL" id="KKL51236.1"/>
    </source>
</evidence>
<proteinExistence type="predicted"/>
<dbReference type="AlphaFoldDB" id="A0A0F9DC17"/>
<dbReference type="Gene3D" id="2.60.120.560">
    <property type="entry name" value="Exo-inulinase, domain 1"/>
    <property type="match status" value="1"/>
</dbReference>
<sequence>EVEALSLMARGLTAEEAGRYVTARDRLLLALNGTTVTLVVNGTDVFTHVYAPRVDADGFSYGLNAGMVGLGAYNSKARIDNVAVQVLPPEITLEVTEDFSDGVADLFTGPASGQWQTTGTGPKASYQGKPTAGQDVAFSTTSLSIAASSLMRIQATLNVTRLLGDANNDGLASADDYASVQANFGTTSGMGGIIFDQYGATEFKFVAISAKTNQVIIGHHTAHKGWVIDASIDRVIVSGKDYQLQVTLKGTTVSVELDAQVVLGYAFNANVVDGHFGLMTRDGASSFANVSVSTDDPAFHADADVPADADALLAETSASGPQGKAALLTEENVGLVLDEAIDRLGVQLDLDQATIDRLSEVDVQIVDLPGLLLSVETADGIFLDVDAAGYGWFIDSTPGDDTEFRQHLRDGAEATPSSPAFGKMDLLTVLMHELGHVIGIEHDSADFMRLALSSGFRPVYG</sequence>
<gene>
    <name evidence="1" type="ORF">LCGC14_2297520</name>
</gene>
<evidence type="ECO:0008006" key="2">
    <source>
        <dbReference type="Google" id="ProtNLM"/>
    </source>
</evidence>
<dbReference type="GO" id="GO:0008237">
    <property type="term" value="F:metallopeptidase activity"/>
    <property type="evidence" value="ECO:0007669"/>
    <property type="project" value="InterPro"/>
</dbReference>
<dbReference type="Gene3D" id="3.40.390.10">
    <property type="entry name" value="Collagenase (Catalytic Domain)"/>
    <property type="match status" value="1"/>
</dbReference>
<comment type="caution">
    <text evidence="1">The sequence shown here is derived from an EMBL/GenBank/DDBJ whole genome shotgun (WGS) entry which is preliminary data.</text>
</comment>
<accession>A0A0F9DC17</accession>
<dbReference type="EMBL" id="LAZR01032320">
    <property type="protein sequence ID" value="KKL51236.1"/>
    <property type="molecule type" value="Genomic_DNA"/>
</dbReference>
<name>A0A0F9DC17_9ZZZZ</name>
<protein>
    <recommendedName>
        <fullName evidence="2">Peptidase M10 metallopeptidase domain-containing protein</fullName>
    </recommendedName>
</protein>